<dbReference type="Gene3D" id="1.20.58.1770">
    <property type="match status" value="1"/>
</dbReference>
<evidence type="ECO:0008006" key="10">
    <source>
        <dbReference type="Google" id="ProtNLM"/>
    </source>
</evidence>
<dbReference type="SMR" id="A0A482WVZ1"/>
<feature type="domain" description="RH1" evidence="6">
    <location>
        <begin position="6"/>
        <end position="94"/>
    </location>
</feature>
<keyword evidence="9" id="KW-1185">Reference proteome</keyword>
<gene>
    <name evidence="8" type="ORF">LSTR_LSTR005643</name>
</gene>
<dbReference type="Gene3D" id="6.10.230.10">
    <property type="match status" value="1"/>
</dbReference>
<reference evidence="8 9" key="1">
    <citation type="journal article" date="2017" name="Gigascience">
        <title>Genome sequence of the small brown planthopper, Laodelphax striatellus.</title>
        <authorList>
            <person name="Zhu J."/>
            <person name="Jiang F."/>
            <person name="Wang X."/>
            <person name="Yang P."/>
            <person name="Bao Y."/>
            <person name="Zhao W."/>
            <person name="Wang W."/>
            <person name="Lu H."/>
            <person name="Wang Q."/>
            <person name="Cui N."/>
            <person name="Li J."/>
            <person name="Chen X."/>
            <person name="Luo L."/>
            <person name="Yu J."/>
            <person name="Kang L."/>
            <person name="Cui F."/>
        </authorList>
    </citation>
    <scope>NUCLEOTIDE SEQUENCE [LARGE SCALE GENOMIC DNA]</scope>
    <source>
        <strain evidence="8">Lst14</strain>
    </source>
</reference>
<organism evidence="8 9">
    <name type="scientific">Laodelphax striatellus</name>
    <name type="common">Small brown planthopper</name>
    <name type="synonym">Delphax striatella</name>
    <dbReference type="NCBI Taxonomy" id="195883"/>
    <lineage>
        <taxon>Eukaryota</taxon>
        <taxon>Metazoa</taxon>
        <taxon>Ecdysozoa</taxon>
        <taxon>Arthropoda</taxon>
        <taxon>Hexapoda</taxon>
        <taxon>Insecta</taxon>
        <taxon>Pterygota</taxon>
        <taxon>Neoptera</taxon>
        <taxon>Paraneoptera</taxon>
        <taxon>Hemiptera</taxon>
        <taxon>Auchenorrhyncha</taxon>
        <taxon>Fulgoroidea</taxon>
        <taxon>Delphacidae</taxon>
        <taxon>Criomorphinae</taxon>
        <taxon>Laodelphax</taxon>
    </lineage>
</organism>
<dbReference type="Proteomes" id="UP000291343">
    <property type="component" value="Unassembled WGS sequence"/>
</dbReference>
<dbReference type="InterPro" id="IPR051241">
    <property type="entry name" value="DZIP_RILPL"/>
</dbReference>
<accession>A0A482WVZ1</accession>
<evidence type="ECO:0000256" key="5">
    <source>
        <dbReference type="SAM" id="MobiDB-lite"/>
    </source>
</evidence>
<feature type="domain" description="RH2" evidence="7">
    <location>
        <begin position="272"/>
        <end position="346"/>
    </location>
</feature>
<dbReference type="GO" id="GO:0051959">
    <property type="term" value="F:dynein light intermediate chain binding"/>
    <property type="evidence" value="ECO:0007669"/>
    <property type="project" value="TreeGrafter"/>
</dbReference>
<dbReference type="PROSITE" id="PS51777">
    <property type="entry name" value="RH2"/>
    <property type="match status" value="1"/>
</dbReference>
<dbReference type="SUPFAM" id="SSF161256">
    <property type="entry name" value="RILP dimerisation region"/>
    <property type="match status" value="1"/>
</dbReference>
<dbReference type="InterPro" id="IPR034744">
    <property type="entry name" value="RH2"/>
</dbReference>
<evidence type="ECO:0000256" key="1">
    <source>
        <dbReference type="ARBA" id="ARBA00022448"/>
    </source>
</evidence>
<dbReference type="PROSITE" id="PS51776">
    <property type="entry name" value="RH1"/>
    <property type="match status" value="1"/>
</dbReference>
<dbReference type="GO" id="GO:0031267">
    <property type="term" value="F:small GTPase binding"/>
    <property type="evidence" value="ECO:0007669"/>
    <property type="project" value="TreeGrafter"/>
</dbReference>
<keyword evidence="3 4" id="KW-0175">Coiled coil</keyword>
<feature type="region of interest" description="Disordered" evidence="5">
    <location>
        <begin position="307"/>
        <end position="339"/>
    </location>
</feature>
<evidence type="ECO:0000256" key="3">
    <source>
        <dbReference type="ARBA" id="ARBA00023054"/>
    </source>
</evidence>
<dbReference type="GO" id="GO:0060271">
    <property type="term" value="P:cilium assembly"/>
    <property type="evidence" value="ECO:0007669"/>
    <property type="project" value="TreeGrafter"/>
</dbReference>
<name>A0A482WVZ1_LAOST</name>
<dbReference type="GO" id="GO:0046983">
    <property type="term" value="F:protein dimerization activity"/>
    <property type="evidence" value="ECO:0007669"/>
    <property type="project" value="InterPro"/>
</dbReference>
<evidence type="ECO:0000256" key="4">
    <source>
        <dbReference type="SAM" id="Coils"/>
    </source>
</evidence>
<dbReference type="GO" id="GO:0005737">
    <property type="term" value="C:cytoplasm"/>
    <property type="evidence" value="ECO:0007669"/>
    <property type="project" value="TreeGrafter"/>
</dbReference>
<dbReference type="PANTHER" id="PTHR21502:SF4">
    <property type="entry name" value="RILP-LIKE PROTEIN HOMOLOG"/>
    <property type="match status" value="1"/>
</dbReference>
<dbReference type="Pfam" id="PF11461">
    <property type="entry name" value="RILP"/>
    <property type="match status" value="1"/>
</dbReference>
<keyword evidence="1" id="KW-0813">Transport</keyword>
<dbReference type="Pfam" id="PF09744">
    <property type="entry name" value="RH1"/>
    <property type="match status" value="1"/>
</dbReference>
<dbReference type="InterPro" id="IPR034743">
    <property type="entry name" value="RH1"/>
</dbReference>
<keyword evidence="2" id="KW-0653">Protein transport</keyword>
<evidence type="ECO:0000256" key="2">
    <source>
        <dbReference type="ARBA" id="ARBA00022927"/>
    </source>
</evidence>
<dbReference type="CDD" id="cd14445">
    <property type="entry name" value="RILP-like"/>
    <property type="match status" value="1"/>
</dbReference>
<proteinExistence type="predicted"/>
<dbReference type="PANTHER" id="PTHR21502">
    <property type="entry name" value="ZINC FINGER PROTEIN DZIP1"/>
    <property type="match status" value="1"/>
</dbReference>
<dbReference type="AlphaFoldDB" id="A0A482WVZ1"/>
<evidence type="ECO:0000313" key="8">
    <source>
        <dbReference type="EMBL" id="RZF37311.1"/>
    </source>
</evidence>
<evidence type="ECO:0000259" key="7">
    <source>
        <dbReference type="PROSITE" id="PS51777"/>
    </source>
</evidence>
<dbReference type="STRING" id="195883.A0A482WVZ1"/>
<dbReference type="InterPro" id="IPR021563">
    <property type="entry name" value="RILP_dimer"/>
</dbReference>
<dbReference type="FunCoup" id="A0A482WVZ1">
    <property type="interactions" value="277"/>
</dbReference>
<evidence type="ECO:0000259" key="6">
    <source>
        <dbReference type="PROSITE" id="PS51776"/>
    </source>
</evidence>
<dbReference type="EMBL" id="QKKF02024710">
    <property type="protein sequence ID" value="RZF37311.1"/>
    <property type="molecule type" value="Genomic_DNA"/>
</dbReference>
<comment type="caution">
    <text evidence="8">The sequence shown here is derived from an EMBL/GenBank/DDBJ whole genome shotgun (WGS) entry which is preliminary data.</text>
</comment>
<feature type="coiled-coil region" evidence="4">
    <location>
        <begin position="67"/>
        <end position="206"/>
    </location>
</feature>
<sequence length="385" mass="44045">MPLLSLLALEMEDYEADLSVIDVYDIASEIGKEFEKIIDSHGVEAITSLMPKVINALEHLEVLATKNERENTVVQELKSKIVKLESEKIEKAEDRQRFERELEQIEDHWREETQDLLSMVTHLQEENKKLINSLAAKEDSSSDGPSQPLSPEVDICVMQRLRTLVDKLREQLRAKDKELASKSAEIENLRGQHDRLTSLSMELRRKHRLSQVQIRGLIDDRADVIAQVQDHQRELTCLRAHLGITQKENEDLAQQPVVSNQRTGYDAEDPNRPRFTTAELKEILHERNELKARVSDLEDELEIYCPKPAESMQSSTEDDTPVQGPLPYEPDDAPWKKKQQSGIRKFFRKVFSETNVTFLGNSPKRSLSSLSKMALSGNTNLEATL</sequence>
<dbReference type="OrthoDB" id="10069524at2759"/>
<evidence type="ECO:0000313" key="9">
    <source>
        <dbReference type="Proteomes" id="UP000291343"/>
    </source>
</evidence>
<dbReference type="GO" id="GO:0036064">
    <property type="term" value="C:ciliary basal body"/>
    <property type="evidence" value="ECO:0007669"/>
    <property type="project" value="TreeGrafter"/>
</dbReference>
<dbReference type="InParanoid" id="A0A482WVZ1"/>
<dbReference type="GO" id="GO:0015031">
    <property type="term" value="P:protein transport"/>
    <property type="evidence" value="ECO:0007669"/>
    <property type="project" value="UniProtKB-KW"/>
</dbReference>
<protein>
    <recommendedName>
        <fullName evidence="10">RH1 domain-containing protein</fullName>
    </recommendedName>
</protein>